<dbReference type="SMART" id="SM00228">
    <property type="entry name" value="PDZ"/>
    <property type="match status" value="1"/>
</dbReference>
<dbReference type="GO" id="GO:0034517">
    <property type="term" value="P:ribophagy"/>
    <property type="evidence" value="ECO:0007669"/>
    <property type="project" value="TreeGrafter"/>
</dbReference>
<dbReference type="OrthoDB" id="6435430at2759"/>
<keyword evidence="1" id="KW-0072">Autophagy</keyword>
<dbReference type="GO" id="GO:0060090">
    <property type="term" value="F:molecular adaptor activity"/>
    <property type="evidence" value="ECO:0007669"/>
    <property type="project" value="TreeGrafter"/>
</dbReference>
<dbReference type="GO" id="GO:0000045">
    <property type="term" value="P:autophagosome assembly"/>
    <property type="evidence" value="ECO:0007669"/>
    <property type="project" value="InterPro"/>
</dbReference>
<evidence type="ECO:0000313" key="5">
    <source>
        <dbReference type="Proteomes" id="UP000728032"/>
    </source>
</evidence>
<feature type="domain" description="PDZ" evidence="3">
    <location>
        <begin position="89"/>
        <end position="164"/>
    </location>
</feature>
<dbReference type="GO" id="GO:0061709">
    <property type="term" value="P:reticulophagy"/>
    <property type="evidence" value="ECO:0007669"/>
    <property type="project" value="TreeGrafter"/>
</dbReference>
<dbReference type="GO" id="GO:0061723">
    <property type="term" value="P:glycophagy"/>
    <property type="evidence" value="ECO:0007669"/>
    <property type="project" value="TreeGrafter"/>
</dbReference>
<reference evidence="4" key="1">
    <citation type="submission" date="2020-11" db="EMBL/GenBank/DDBJ databases">
        <authorList>
            <person name="Tran Van P."/>
        </authorList>
    </citation>
    <scope>NUCLEOTIDE SEQUENCE</scope>
</reference>
<evidence type="ECO:0000313" key="4">
    <source>
        <dbReference type="EMBL" id="CAD7653275.1"/>
    </source>
</evidence>
<dbReference type="Pfam" id="PF00595">
    <property type="entry name" value="PDZ"/>
    <property type="match status" value="1"/>
</dbReference>
<evidence type="ECO:0000256" key="1">
    <source>
        <dbReference type="ARBA" id="ARBA00023006"/>
    </source>
</evidence>
<evidence type="ECO:0000259" key="3">
    <source>
        <dbReference type="PROSITE" id="PS50106"/>
    </source>
</evidence>
<dbReference type="SUPFAM" id="SSF50156">
    <property type="entry name" value="PDZ domain-like"/>
    <property type="match status" value="1"/>
</dbReference>
<dbReference type="InterPro" id="IPR045326">
    <property type="entry name" value="ATG17-like_dom"/>
</dbReference>
<evidence type="ECO:0000256" key="2">
    <source>
        <dbReference type="SAM" id="Coils"/>
    </source>
</evidence>
<dbReference type="FunFam" id="2.30.42.10:FF:000043">
    <property type="entry name" value="Syntenin-1 isoform X1"/>
    <property type="match status" value="1"/>
</dbReference>
<dbReference type="InterPro" id="IPR040040">
    <property type="entry name" value="ATG11"/>
</dbReference>
<dbReference type="InterPro" id="IPR036034">
    <property type="entry name" value="PDZ_sf"/>
</dbReference>
<gene>
    <name evidence="4" type="ORF">ONB1V03_LOCUS9932</name>
</gene>
<dbReference type="PROSITE" id="PS50106">
    <property type="entry name" value="PDZ"/>
    <property type="match status" value="1"/>
</dbReference>
<dbReference type="AlphaFoldDB" id="A0A7R9M496"/>
<dbReference type="PANTHER" id="PTHR13222">
    <property type="entry name" value="RB1-INDUCIBLE COILED-COIL"/>
    <property type="match status" value="1"/>
</dbReference>
<accession>A0A7R9M496</accession>
<dbReference type="GO" id="GO:0000422">
    <property type="term" value="P:autophagy of mitochondrion"/>
    <property type="evidence" value="ECO:0007669"/>
    <property type="project" value="TreeGrafter"/>
</dbReference>
<organism evidence="4">
    <name type="scientific">Oppiella nova</name>
    <dbReference type="NCBI Taxonomy" id="334625"/>
    <lineage>
        <taxon>Eukaryota</taxon>
        <taxon>Metazoa</taxon>
        <taxon>Ecdysozoa</taxon>
        <taxon>Arthropoda</taxon>
        <taxon>Chelicerata</taxon>
        <taxon>Arachnida</taxon>
        <taxon>Acari</taxon>
        <taxon>Acariformes</taxon>
        <taxon>Sarcoptiformes</taxon>
        <taxon>Oribatida</taxon>
        <taxon>Brachypylina</taxon>
        <taxon>Oppioidea</taxon>
        <taxon>Oppiidae</taxon>
        <taxon>Oppiella</taxon>
    </lineage>
</organism>
<dbReference type="CDD" id="cd17060">
    <property type="entry name" value="Ubl_RB1CC1"/>
    <property type="match status" value="1"/>
</dbReference>
<dbReference type="EMBL" id="OC921295">
    <property type="protein sequence ID" value="CAD7653275.1"/>
    <property type="molecule type" value="Genomic_DNA"/>
</dbReference>
<dbReference type="Proteomes" id="UP000728032">
    <property type="component" value="Unassembled WGS sequence"/>
</dbReference>
<protein>
    <recommendedName>
        <fullName evidence="3">PDZ domain-containing protein</fullName>
    </recommendedName>
</protein>
<dbReference type="GO" id="GO:0019901">
    <property type="term" value="F:protein kinase binding"/>
    <property type="evidence" value="ECO:0007669"/>
    <property type="project" value="TreeGrafter"/>
</dbReference>
<keyword evidence="5" id="KW-1185">Reference proteome</keyword>
<dbReference type="CDD" id="cd06794">
    <property type="entry name" value="PDZ2_syntenin-like"/>
    <property type="match status" value="1"/>
</dbReference>
<dbReference type="GO" id="GO:0034045">
    <property type="term" value="C:phagophore assembly site membrane"/>
    <property type="evidence" value="ECO:0007669"/>
    <property type="project" value="TreeGrafter"/>
</dbReference>
<dbReference type="Gene3D" id="2.30.42.10">
    <property type="match status" value="1"/>
</dbReference>
<dbReference type="InterPro" id="IPR001478">
    <property type="entry name" value="PDZ"/>
</dbReference>
<dbReference type="EMBL" id="CAJPVJ010006470">
    <property type="protein sequence ID" value="CAG2170462.1"/>
    <property type="molecule type" value="Genomic_DNA"/>
</dbReference>
<keyword evidence="2" id="KW-0175">Coiled coil</keyword>
<dbReference type="Pfam" id="PF04108">
    <property type="entry name" value="ATG17_like"/>
    <property type="match status" value="1"/>
</dbReference>
<dbReference type="GO" id="GO:1990316">
    <property type="term" value="C:Atg1/ULK1 kinase complex"/>
    <property type="evidence" value="ECO:0007669"/>
    <property type="project" value="TreeGrafter"/>
</dbReference>
<proteinExistence type="predicted"/>
<feature type="coiled-coil region" evidence="2">
    <location>
        <begin position="806"/>
        <end position="973"/>
    </location>
</feature>
<name>A0A7R9M496_9ACAR</name>
<dbReference type="GO" id="GO:0034727">
    <property type="term" value="P:piecemeal microautophagy of the nucleus"/>
    <property type="evidence" value="ECO:0007669"/>
    <property type="project" value="TreeGrafter"/>
</dbReference>
<dbReference type="Gene3D" id="3.10.20.90">
    <property type="entry name" value="Phosphatidylinositol 3-kinase Catalytic Subunit, Chain A, domain 1"/>
    <property type="match status" value="1"/>
</dbReference>
<dbReference type="PANTHER" id="PTHR13222:SF1">
    <property type="entry name" value="RB1-INDUCIBLE COILED-COIL PROTEIN 1"/>
    <property type="match status" value="1"/>
</dbReference>
<sequence>MSALYPSLEDMKVDQMMRAQQQQPYVVPSVAYPSPPSAPYPTLGNGSSILQLNGENVAGFTTDKVHDIIKKSAVNDIHLVVRDRPFERVVTLHKDSVGHVGFTFKNGKINAIVKDSSAARNGLLTEHNFLEINGQNVVGMDDKAIRNVIDSAGDVITLTIMPSFVFEHMMKQMATSLVKRLMDHSIPNKCVNEDNCMSGSMMTFDMNLALQTVANLKKAIAIQCEIPEEKQVLLISGGESLNMTARVCSYGCSGTDTSPIFLFSKNSIESLNPPKCVTEYDPDVDMADRVKSCVDMNPSIHTVVARAEMAQQLHEMAKQQFHNCERLVHDQHLQQQGWAAVVANLEDIANSFSNSALQLEEKFNEFIEEKDFFTNLLQNFNDDINTLSMIPLLRNLISSDMRTPDETQESMNLLEWISQRDNQNSLEQLSEHCGRGLEQLDLEQLSKVKDEVKEVMESCNQSNMKEVKGLEERLYGLEKLMCESKKIVDEQRDLAQAFYQNQTRAANLRDPSILPDLCASHQQQLQVMLKNHQKLRDIRRRCARAKEELSGNLHARLRWIVFIEKRLSEIDAKVLIYRENIRRLEKHLKVVHQIHLAPKIYLASVVEVVRRKTFSDVFLRWATSLAENSSKLVENEIQMRQSFSTQLDSHFLQILFPGMNDIPPRFANESPLPFDTDLPNLSESDVNFLRTQLPDLIGLLCVPSPVPMPQPSTQSESTVGAIVSKPSESDTEEYDTVNEEFDNKGSANELQLKQTLNLKTSFAEQYNDLRDEYLSSFDSMKQQLNDWVILQEKQLSEKQLEFNESSEEYKNKISNLENSNLSLNNEIDSLRQEMEKLRKDNQCLNEQINDKDAEINELKAEILENKKQLTLEHELEITSLNEEMEKMNELKQTLEDTVNEKNSEMMASRQNFEKLESDLLVRFQEEKDLLKNSLNQDFNDREETQRNEFETKLKQLERNNESVINELRLDMENQKTKSLIELKDKLDSEHKHEMECLRHRFKLAISTTSIERTPSETSLEKVNLDVIDQLAQEREVQKLKQLILDEKNRYEELLIRSKKEREDEMKAMKSEMAAKCQVNFNEALNKLSNERELLAHELTQKDNCLHSSLSAINDIISKFQSSEMSDKTESQIIKDKELEISRLNKILRDSEMGQSSSAIGRIERVSVLG</sequence>